<evidence type="ECO:0000313" key="1">
    <source>
        <dbReference type="EMBL" id="MPY67988.1"/>
    </source>
</evidence>
<accession>A0A7X1NY87</accession>
<comment type="caution">
    <text evidence="1">The sequence shown here is derived from an EMBL/GenBank/DDBJ whole genome shotgun (WGS) entry which is preliminary data.</text>
</comment>
<dbReference type="Proteomes" id="UP000484842">
    <property type="component" value="Unassembled WGS sequence"/>
</dbReference>
<sequence length="124" mass="14084">MQMIATCIRKTEGLTVGKRYAVFGLVHFPSRLELYIIDDYHQEDPYPYPVHWDAQWFKVTGHMAGDLQVSYSYQSLSVTVSLTAFPPEVDEEHFYDDPGAADPEVFRQIRALESMILSGGHSLG</sequence>
<proteinExistence type="predicted"/>
<evidence type="ECO:0000313" key="2">
    <source>
        <dbReference type="Proteomes" id="UP000484842"/>
    </source>
</evidence>
<dbReference type="AlphaFoldDB" id="A0A7X1NY87"/>
<name>A0A7X1NY87_9DEIO</name>
<organism evidence="1 2">
    <name type="scientific">Deinococcus terrestris</name>
    <dbReference type="NCBI Taxonomy" id="2651870"/>
    <lineage>
        <taxon>Bacteria</taxon>
        <taxon>Thermotogati</taxon>
        <taxon>Deinococcota</taxon>
        <taxon>Deinococci</taxon>
        <taxon>Deinococcales</taxon>
        <taxon>Deinococcaceae</taxon>
        <taxon>Deinococcus</taxon>
    </lineage>
</organism>
<protein>
    <submittedName>
        <fullName evidence="1">Uncharacterized protein</fullName>
    </submittedName>
</protein>
<gene>
    <name evidence="1" type="ORF">F8S09_15110</name>
</gene>
<keyword evidence="2" id="KW-1185">Reference proteome</keyword>
<reference evidence="1 2" key="1">
    <citation type="submission" date="2019-10" db="EMBL/GenBank/DDBJ databases">
        <title>Deinococcus sp. isolated from soil.</title>
        <authorList>
            <person name="Li Y."/>
            <person name="Wang J."/>
        </authorList>
    </citation>
    <scope>NUCLEOTIDE SEQUENCE [LARGE SCALE GENOMIC DNA]</scope>
    <source>
        <strain evidence="1 2">SDU3-2</strain>
    </source>
</reference>
<dbReference type="RefSeq" id="WP_152872298.1">
    <property type="nucleotide sequence ID" value="NZ_WBSL01000012.1"/>
</dbReference>
<dbReference type="EMBL" id="WBSL01000012">
    <property type="protein sequence ID" value="MPY67988.1"/>
    <property type="molecule type" value="Genomic_DNA"/>
</dbReference>